<dbReference type="Proteomes" id="UP000009046">
    <property type="component" value="Unassembled WGS sequence"/>
</dbReference>
<dbReference type="PANTHER" id="PTHR45712">
    <property type="entry name" value="AGAP008170-PA"/>
    <property type="match status" value="1"/>
</dbReference>
<reference evidence="4" key="1">
    <citation type="submission" date="2007-04" db="EMBL/GenBank/DDBJ databases">
        <title>Annotation of Pediculus humanus corporis strain USDA.</title>
        <authorList>
            <person name="Kirkness E."/>
            <person name="Hannick L."/>
            <person name="Hass B."/>
            <person name="Bruggner R."/>
            <person name="Lawson D."/>
            <person name="Bidwell S."/>
            <person name="Joardar V."/>
            <person name="Caler E."/>
            <person name="Walenz B."/>
            <person name="Inman J."/>
            <person name="Schobel S."/>
            <person name="Galinsky K."/>
            <person name="Amedeo P."/>
            <person name="Strausberg R."/>
        </authorList>
    </citation>
    <scope>NUCLEOTIDE SEQUENCE</scope>
    <source>
        <strain evidence="4">USDA</strain>
    </source>
</reference>
<name>E0V9S5_PEDHC</name>
<keyword evidence="6" id="KW-1185">Reference proteome</keyword>
<dbReference type="VEuPathDB" id="VectorBase:PHUM020080"/>
<evidence type="ECO:0000256" key="1">
    <source>
        <dbReference type="ARBA" id="ARBA00022614"/>
    </source>
</evidence>
<proteinExistence type="predicted"/>
<dbReference type="InParanoid" id="E0V9S5"/>
<dbReference type="STRING" id="121224.E0V9S5"/>
<dbReference type="eggNOG" id="KOG0619">
    <property type="taxonomic scope" value="Eukaryota"/>
</dbReference>
<dbReference type="EMBL" id="AAZO01000243">
    <property type="status" value="NOT_ANNOTATED_CDS"/>
    <property type="molecule type" value="Genomic_DNA"/>
</dbReference>
<dbReference type="SUPFAM" id="SSF52058">
    <property type="entry name" value="L domain-like"/>
    <property type="match status" value="2"/>
</dbReference>
<dbReference type="GeneID" id="8233831"/>
<accession>E0V9S5</accession>
<dbReference type="GO" id="GO:0004722">
    <property type="term" value="F:protein serine/threonine phosphatase activity"/>
    <property type="evidence" value="ECO:0007669"/>
    <property type="project" value="UniProtKB-EC"/>
</dbReference>
<keyword evidence="3" id="KW-0175">Coiled coil</keyword>
<dbReference type="InterPro" id="IPR050333">
    <property type="entry name" value="SLRP"/>
</dbReference>
<dbReference type="PROSITE" id="PS51450">
    <property type="entry name" value="LRR"/>
    <property type="match status" value="2"/>
</dbReference>
<reference evidence="4" key="2">
    <citation type="submission" date="2007-04" db="EMBL/GenBank/DDBJ databases">
        <title>The genome of the human body louse.</title>
        <authorList>
            <consortium name="The Human Body Louse Genome Consortium"/>
            <person name="Kirkness E."/>
            <person name="Walenz B."/>
            <person name="Hass B."/>
            <person name="Bruggner R."/>
            <person name="Strausberg R."/>
        </authorList>
    </citation>
    <scope>NUCLEOTIDE SEQUENCE</scope>
    <source>
        <strain evidence="4">USDA</strain>
    </source>
</reference>
<dbReference type="SMART" id="SM00364">
    <property type="entry name" value="LRR_BAC"/>
    <property type="match status" value="4"/>
</dbReference>
<dbReference type="OMA" id="MQFNQID"/>
<keyword evidence="1" id="KW-0433">Leucine-rich repeat</keyword>
<keyword evidence="4" id="KW-0378">Hydrolase</keyword>
<dbReference type="CTD" id="8233831"/>
<protein>
    <submittedName>
        <fullName evidence="4 5">Leucine-rich transmembrane protein, putative</fullName>
        <ecNumber evidence="4">3.1.3.16</ecNumber>
    </submittedName>
</protein>
<dbReference type="SMART" id="SM00365">
    <property type="entry name" value="LRR_SD22"/>
    <property type="match status" value="4"/>
</dbReference>
<evidence type="ECO:0000313" key="5">
    <source>
        <dbReference type="EnsemblMetazoa" id="PHUM020080-PA"/>
    </source>
</evidence>
<dbReference type="InterPro" id="IPR003591">
    <property type="entry name" value="Leu-rich_rpt_typical-subtyp"/>
</dbReference>
<dbReference type="KEGG" id="phu:Phum_PHUM020080"/>
<dbReference type="Gene3D" id="3.80.10.10">
    <property type="entry name" value="Ribonuclease Inhibitor"/>
    <property type="match status" value="3"/>
</dbReference>
<evidence type="ECO:0000313" key="6">
    <source>
        <dbReference type="Proteomes" id="UP000009046"/>
    </source>
</evidence>
<evidence type="ECO:0000256" key="2">
    <source>
        <dbReference type="ARBA" id="ARBA00022737"/>
    </source>
</evidence>
<keyword evidence="2" id="KW-0677">Repeat</keyword>
<dbReference type="EnsemblMetazoa" id="PHUM020080-RA">
    <property type="protein sequence ID" value="PHUM020080-PA"/>
    <property type="gene ID" value="PHUM020080"/>
</dbReference>
<dbReference type="HOGENOM" id="CLU_025529_0_0_1"/>
<dbReference type="OrthoDB" id="442066at2759"/>
<dbReference type="EMBL" id="AAZO01000242">
    <property type="status" value="NOT_ANNOTATED_CDS"/>
    <property type="molecule type" value="Genomic_DNA"/>
</dbReference>
<dbReference type="PANTHER" id="PTHR45712:SF22">
    <property type="entry name" value="INSULIN-LIKE GROWTH FACTOR-BINDING PROTEIN COMPLEX ACID LABILE SUBUNIT"/>
    <property type="match status" value="1"/>
</dbReference>
<dbReference type="InterPro" id="IPR032675">
    <property type="entry name" value="LRR_dom_sf"/>
</dbReference>
<dbReference type="EC" id="3.1.3.16" evidence="4"/>
<dbReference type="FunCoup" id="E0V9S5">
    <property type="interactions" value="21"/>
</dbReference>
<keyword evidence="4" id="KW-0812">Transmembrane</keyword>
<reference evidence="5" key="3">
    <citation type="submission" date="2020-05" db="UniProtKB">
        <authorList>
            <consortium name="EnsemblMetazoa"/>
        </authorList>
    </citation>
    <scope>IDENTIFICATION</scope>
    <source>
        <strain evidence="5">USDA</strain>
    </source>
</reference>
<gene>
    <name evidence="5" type="primary">8233831</name>
    <name evidence="4" type="ORF">Phum_PHUM020080</name>
</gene>
<dbReference type="EMBL" id="DS234996">
    <property type="protein sequence ID" value="EEB10131.1"/>
    <property type="molecule type" value="Genomic_DNA"/>
</dbReference>
<sequence>MDIDFYLTIHLPESSFKGLEEVEYLSLADNQLLEIPKNVLKMMPKLKTLDLGRSRIANLLDEDFSGLPTLRHLLLPGNMLAKIESNALPKTMRRIHLGRNSLKNLNGSLRALNDLEWLFINGNQLTTLYEQLPPEAPKLILLHAAHNQLTKLPVELQNYPIMGSLFFYNNNIVSLDKVLQKSRRLRRLHLTHNKIHTVSDDEFAETELMDDIQLGHNHLKNLNRAFLPMRRLRSLNLTHNLLEEFSFQEIRGLQNLKIVDLSFNKISQLNGKMENLVELETRVEELRLEHNEIKALEGSLMGIHGLQKLNLSHNKLMTIAPDDFIGLEDLTILDISYNLLQTLDETSKTFLPNLEELIANNNWLQVLDKDFHGLPVLCKAELSSNRIHTIGKDLISKTRCKVKGVYGILRIYLHDNPVLCHPEFNQTAEYMEANATKIHGDFNICPVIEVSPTTGEPILTSSTNLTPPTTDNIKAINILPILRGSQPEVLPLFFNPQEHEVTSKNPIEIGRYGNPAKNFLQDIYWIINVAKILYITAGIMIRF</sequence>
<dbReference type="SMART" id="SM00369">
    <property type="entry name" value="LRR_TYP"/>
    <property type="match status" value="11"/>
</dbReference>
<feature type="coiled-coil region" evidence="3">
    <location>
        <begin position="269"/>
        <end position="296"/>
    </location>
</feature>
<dbReference type="InterPro" id="IPR001611">
    <property type="entry name" value="Leu-rich_rpt"/>
</dbReference>
<dbReference type="RefSeq" id="XP_002422869.1">
    <property type="nucleotide sequence ID" value="XM_002422824.1"/>
</dbReference>
<dbReference type="Pfam" id="PF13855">
    <property type="entry name" value="LRR_8"/>
    <property type="match status" value="3"/>
</dbReference>
<keyword evidence="4" id="KW-0472">Membrane</keyword>
<evidence type="ECO:0000256" key="3">
    <source>
        <dbReference type="SAM" id="Coils"/>
    </source>
</evidence>
<dbReference type="AlphaFoldDB" id="E0V9S5"/>
<evidence type="ECO:0000313" key="4">
    <source>
        <dbReference type="EMBL" id="EEB10131.1"/>
    </source>
</evidence>
<organism>
    <name type="scientific">Pediculus humanus subsp. corporis</name>
    <name type="common">Body louse</name>
    <dbReference type="NCBI Taxonomy" id="121224"/>
    <lineage>
        <taxon>Eukaryota</taxon>
        <taxon>Metazoa</taxon>
        <taxon>Ecdysozoa</taxon>
        <taxon>Arthropoda</taxon>
        <taxon>Hexapoda</taxon>
        <taxon>Insecta</taxon>
        <taxon>Pterygota</taxon>
        <taxon>Neoptera</taxon>
        <taxon>Paraneoptera</taxon>
        <taxon>Psocodea</taxon>
        <taxon>Troctomorpha</taxon>
        <taxon>Phthiraptera</taxon>
        <taxon>Anoplura</taxon>
        <taxon>Pediculidae</taxon>
        <taxon>Pediculus</taxon>
    </lineage>
</organism>